<keyword evidence="3" id="KW-0460">Magnesium</keyword>
<evidence type="ECO:0000256" key="2">
    <source>
        <dbReference type="ARBA" id="ARBA00022723"/>
    </source>
</evidence>
<proteinExistence type="predicted"/>
<dbReference type="InterPro" id="IPR008278">
    <property type="entry name" value="4-PPantetheinyl_Trfase_dom"/>
</dbReference>
<evidence type="ECO:0000256" key="1">
    <source>
        <dbReference type="ARBA" id="ARBA00022679"/>
    </source>
</evidence>
<dbReference type="Proteomes" id="UP000319353">
    <property type="component" value="Unassembled WGS sequence"/>
</dbReference>
<name>A0A537LFF1_9BACT</name>
<evidence type="ECO:0000313" key="5">
    <source>
        <dbReference type="EMBL" id="TMJ06743.1"/>
    </source>
</evidence>
<organism evidence="5 6">
    <name type="scientific">Candidatus Segetimicrobium genomatis</name>
    <dbReference type="NCBI Taxonomy" id="2569760"/>
    <lineage>
        <taxon>Bacteria</taxon>
        <taxon>Bacillati</taxon>
        <taxon>Candidatus Sysuimicrobiota</taxon>
        <taxon>Candidatus Sysuimicrobiia</taxon>
        <taxon>Candidatus Sysuimicrobiales</taxon>
        <taxon>Candidatus Segetimicrobiaceae</taxon>
        <taxon>Candidatus Segetimicrobium</taxon>
    </lineage>
</organism>
<dbReference type="Pfam" id="PF01648">
    <property type="entry name" value="ACPS"/>
    <property type="match status" value="1"/>
</dbReference>
<feature type="domain" description="4'-phosphopantetheinyl transferase" evidence="4">
    <location>
        <begin position="19"/>
        <end position="80"/>
    </location>
</feature>
<comment type="caution">
    <text evidence="5">The sequence shown here is derived from an EMBL/GenBank/DDBJ whole genome shotgun (WGS) entry which is preliminary data.</text>
</comment>
<dbReference type="GO" id="GO:0006633">
    <property type="term" value="P:fatty acid biosynthetic process"/>
    <property type="evidence" value="ECO:0007669"/>
    <property type="project" value="InterPro"/>
</dbReference>
<dbReference type="NCBIfam" id="TIGR00556">
    <property type="entry name" value="pantethn_trn"/>
    <property type="match status" value="1"/>
</dbReference>
<evidence type="ECO:0000313" key="6">
    <source>
        <dbReference type="Proteomes" id="UP000319353"/>
    </source>
</evidence>
<dbReference type="Gene3D" id="3.90.470.20">
    <property type="entry name" value="4'-phosphopantetheinyl transferase domain"/>
    <property type="match status" value="1"/>
</dbReference>
<sequence length="177" mass="18433">MTAARSLALAGPDAPVRCLGIDLESIERFNLVMKPGGRAFFDRVYTSGERASTSGNPLLLALYYTAKEAVAKALGTGLDLSGAAAVSGRDIEIRWTPGEERPAVALWRGAAARAEQMHLSDVVVCWEHTPRVACAIAVGTDCPVLLASLVAALREALAALPLSGSAKCASDDTLVGL</sequence>
<dbReference type="InterPro" id="IPR037143">
    <property type="entry name" value="4-PPantetheinyl_Trfase_dom_sf"/>
</dbReference>
<evidence type="ECO:0000259" key="4">
    <source>
        <dbReference type="Pfam" id="PF01648"/>
    </source>
</evidence>
<gene>
    <name evidence="5" type="ORF">E6H01_00645</name>
</gene>
<dbReference type="EMBL" id="VBAL01000009">
    <property type="protein sequence ID" value="TMJ06743.1"/>
    <property type="molecule type" value="Genomic_DNA"/>
</dbReference>
<dbReference type="AlphaFoldDB" id="A0A537LFF1"/>
<accession>A0A537LFF1</accession>
<protein>
    <submittedName>
        <fullName evidence="5">4'-phosphopantetheinyl transferase superfamily protein</fullName>
    </submittedName>
</protein>
<dbReference type="SUPFAM" id="SSF56214">
    <property type="entry name" value="4'-phosphopantetheinyl transferase"/>
    <property type="match status" value="1"/>
</dbReference>
<reference evidence="5 6" key="1">
    <citation type="journal article" date="2019" name="Nat. Microbiol.">
        <title>Mediterranean grassland soil C-N compound turnover is dependent on rainfall and depth, and is mediated by genomically divergent microorganisms.</title>
        <authorList>
            <person name="Diamond S."/>
            <person name="Andeer P.F."/>
            <person name="Li Z."/>
            <person name="Crits-Christoph A."/>
            <person name="Burstein D."/>
            <person name="Anantharaman K."/>
            <person name="Lane K.R."/>
            <person name="Thomas B.C."/>
            <person name="Pan C."/>
            <person name="Northen T.R."/>
            <person name="Banfield J.F."/>
        </authorList>
    </citation>
    <scope>NUCLEOTIDE SEQUENCE [LARGE SCALE GENOMIC DNA]</scope>
    <source>
        <strain evidence="5">NP_4</strain>
    </source>
</reference>
<keyword evidence="1 5" id="KW-0808">Transferase</keyword>
<dbReference type="GO" id="GO:0000287">
    <property type="term" value="F:magnesium ion binding"/>
    <property type="evidence" value="ECO:0007669"/>
    <property type="project" value="InterPro"/>
</dbReference>
<keyword evidence="2" id="KW-0479">Metal-binding</keyword>
<evidence type="ECO:0000256" key="3">
    <source>
        <dbReference type="ARBA" id="ARBA00022842"/>
    </source>
</evidence>
<dbReference type="InterPro" id="IPR004568">
    <property type="entry name" value="Ppantetheine-prot_Trfase_dom"/>
</dbReference>
<dbReference type="GO" id="GO:0008897">
    <property type="term" value="F:holo-[acyl-carrier-protein] synthase activity"/>
    <property type="evidence" value="ECO:0007669"/>
    <property type="project" value="InterPro"/>
</dbReference>